<comment type="caution">
    <text evidence="2">The sequence shown here is derived from an EMBL/GenBank/DDBJ whole genome shotgun (WGS) entry which is preliminary data.</text>
</comment>
<gene>
    <name evidence="2" type="ORF">HMPREF1127_1040</name>
</gene>
<dbReference type="InterPro" id="IPR036086">
    <property type="entry name" value="ParB/Sulfiredoxin_sf"/>
</dbReference>
<reference evidence="2 3" key="1">
    <citation type="submission" date="2012-07" db="EMBL/GenBank/DDBJ databases">
        <authorList>
            <person name="Durkin A.S."/>
            <person name="McCorrison J."/>
            <person name="Torralba M."/>
            <person name="Gillis M."/>
            <person name="Methe B."/>
            <person name="Sutton G."/>
            <person name="Nelson K.E."/>
        </authorList>
    </citation>
    <scope>NUCLEOTIDE SEQUENCE [LARGE SCALE GENOMIC DNA]</scope>
    <source>
        <strain evidence="2 3">Fnf 1007</strain>
    </source>
</reference>
<evidence type="ECO:0000313" key="3">
    <source>
        <dbReference type="Proteomes" id="UP000003120"/>
    </source>
</evidence>
<dbReference type="AlphaFoldDB" id="A0AAN4ATY7"/>
<dbReference type="InterPro" id="IPR003115">
    <property type="entry name" value="ParB_N"/>
</dbReference>
<evidence type="ECO:0000259" key="1">
    <source>
        <dbReference type="SMART" id="SM00470"/>
    </source>
</evidence>
<dbReference type="CDD" id="cd16403">
    <property type="entry name" value="ParB_N_like_MT"/>
    <property type="match status" value="1"/>
</dbReference>
<dbReference type="GeneID" id="75075268"/>
<proteinExistence type="predicted"/>
<dbReference type="SMART" id="SM00470">
    <property type="entry name" value="ParB"/>
    <property type="match status" value="1"/>
</dbReference>
<protein>
    <submittedName>
        <fullName evidence="2">ParB-like protein</fullName>
    </submittedName>
</protein>
<evidence type="ECO:0000313" key="2">
    <source>
        <dbReference type="EMBL" id="EJU18727.1"/>
    </source>
</evidence>
<organism evidence="2 3">
    <name type="scientific">Fusobacterium necrophorum subsp. funduliforme Fnf 1007</name>
    <dbReference type="NCBI Taxonomy" id="1161424"/>
    <lineage>
        <taxon>Bacteria</taxon>
        <taxon>Fusobacteriati</taxon>
        <taxon>Fusobacteriota</taxon>
        <taxon>Fusobacteriia</taxon>
        <taxon>Fusobacteriales</taxon>
        <taxon>Fusobacteriaceae</taxon>
        <taxon>Fusobacterium</taxon>
    </lineage>
</organism>
<dbReference type="SUPFAM" id="SSF110849">
    <property type="entry name" value="ParB/Sulfiredoxin"/>
    <property type="match status" value="1"/>
</dbReference>
<dbReference type="Proteomes" id="UP000003120">
    <property type="component" value="Unassembled WGS sequence"/>
</dbReference>
<dbReference type="RefSeq" id="WP_005960339.1">
    <property type="nucleotide sequence ID" value="NZ_ALKK01000011.1"/>
</dbReference>
<dbReference type="Gene3D" id="3.90.1530.10">
    <property type="entry name" value="Conserved hypothetical protein from pyrococcus furiosus pfu- 392566-001, ParB domain"/>
    <property type="match status" value="1"/>
</dbReference>
<dbReference type="EMBL" id="ALKK01000011">
    <property type="protein sequence ID" value="EJU18727.1"/>
    <property type="molecule type" value="Genomic_DNA"/>
</dbReference>
<feature type="domain" description="ParB-like N-terminal" evidence="1">
    <location>
        <begin position="4"/>
        <end position="90"/>
    </location>
</feature>
<sequence length="161" mass="18497">MKIEKRKLETLKPYANNAKEHPEWQIEQIKESIKRFGFNDPIAIDEQGNIIEGHGRYLASIQLELKEVDCIVLGHLTELEKKAYIIAHNKLTMNTGFDLSILEEELSNLKENKIDLVITGFSEYELETLLSSNELELDEVLSDDEKSKQEEKRCPHCGGIL</sequence>
<accession>A0AAN4ATY7</accession>
<name>A0AAN4ATY7_9FUSO</name>